<keyword evidence="1" id="KW-0732">Signal</keyword>
<evidence type="ECO:0000313" key="2">
    <source>
        <dbReference type="EMBL" id="PTD24480.1"/>
    </source>
</evidence>
<dbReference type="EMBL" id="PHHF01000032">
    <property type="protein sequence ID" value="PTD24480.1"/>
    <property type="molecule type" value="Genomic_DNA"/>
</dbReference>
<feature type="signal peptide" evidence="1">
    <location>
        <begin position="1"/>
        <end position="21"/>
    </location>
</feature>
<organism evidence="2 3">
    <name type="scientific">Edaphosphingomonas fennica</name>
    <dbReference type="NCBI Taxonomy" id="114404"/>
    <lineage>
        <taxon>Bacteria</taxon>
        <taxon>Pseudomonadati</taxon>
        <taxon>Pseudomonadota</taxon>
        <taxon>Alphaproteobacteria</taxon>
        <taxon>Sphingomonadales</taxon>
        <taxon>Rhizorhabdaceae</taxon>
        <taxon>Edaphosphingomonas</taxon>
    </lineage>
</organism>
<dbReference type="Proteomes" id="UP000241206">
    <property type="component" value="Unassembled WGS sequence"/>
</dbReference>
<protein>
    <submittedName>
        <fullName evidence="2">Uncharacterized protein</fullName>
    </submittedName>
</protein>
<accession>A0A2T4I4M8</accession>
<evidence type="ECO:0000256" key="1">
    <source>
        <dbReference type="SAM" id="SignalP"/>
    </source>
</evidence>
<comment type="caution">
    <text evidence="2">The sequence shown here is derived from an EMBL/GenBank/DDBJ whole genome shotgun (WGS) entry which is preliminary data.</text>
</comment>
<reference evidence="2 3" key="1">
    <citation type="submission" date="2017-11" db="EMBL/GenBank/DDBJ databases">
        <title>Sphingomonas oleivorans sp. nov., isolated from oil-contaminated soil.</title>
        <authorList>
            <person name="Wang L."/>
            <person name="Chen L."/>
        </authorList>
    </citation>
    <scope>NUCLEOTIDE SEQUENCE [LARGE SCALE GENOMIC DNA]</scope>
    <source>
        <strain evidence="2 3">K101</strain>
    </source>
</reference>
<evidence type="ECO:0000313" key="3">
    <source>
        <dbReference type="Proteomes" id="UP000241206"/>
    </source>
</evidence>
<name>A0A2T4I4M8_9SPHN</name>
<keyword evidence="3" id="KW-1185">Reference proteome</keyword>
<sequence>MRSLGKLIGVGILFAGSMAPAAPASAQGLFGPGKFKIEQTDDRFSDAPTITFMGLNNRISKKSPAGGIYINGQGLYLEPLVMRNRADGKIARVGFFFHNETEIDTTYGSPNSIGVPQSIVFIIDGSKRVSASFVQGGSAFGDGIQYNSMSRSASSSLRETGLAYVSVEDMEAIAHAKSIAIKVEGSRRETTFDEKDIAKTFLTNLAAFYADKVA</sequence>
<dbReference type="AlphaFoldDB" id="A0A2T4I4M8"/>
<proteinExistence type="predicted"/>
<feature type="chain" id="PRO_5015747507" evidence="1">
    <location>
        <begin position="22"/>
        <end position="214"/>
    </location>
</feature>
<gene>
    <name evidence="2" type="ORF">CV103_07740</name>
</gene>